<keyword evidence="3" id="KW-1185">Reference proteome</keyword>
<evidence type="ECO:0000313" key="2">
    <source>
        <dbReference type="EMBL" id="GHF59385.1"/>
    </source>
</evidence>
<dbReference type="EMBL" id="BNCJ01000010">
    <property type="protein sequence ID" value="GHF59385.1"/>
    <property type="molecule type" value="Genomic_DNA"/>
</dbReference>
<dbReference type="AlphaFoldDB" id="A0A8J3H0E7"/>
<accession>A0A8J3H0E7</accession>
<reference evidence="2" key="1">
    <citation type="journal article" date="2014" name="Int. J. Syst. Evol. Microbiol.">
        <title>Complete genome sequence of Corynebacterium casei LMG S-19264T (=DSM 44701T), isolated from a smear-ripened cheese.</title>
        <authorList>
            <consortium name="US DOE Joint Genome Institute (JGI-PGF)"/>
            <person name="Walter F."/>
            <person name="Albersmeier A."/>
            <person name="Kalinowski J."/>
            <person name="Ruckert C."/>
        </authorList>
    </citation>
    <scope>NUCLEOTIDE SEQUENCE</scope>
    <source>
        <strain evidence="2">KCTC 42650</strain>
    </source>
</reference>
<evidence type="ECO:0000256" key="1">
    <source>
        <dbReference type="SAM" id="SignalP"/>
    </source>
</evidence>
<dbReference type="Proteomes" id="UP000626220">
    <property type="component" value="Unassembled WGS sequence"/>
</dbReference>
<comment type="caution">
    <text evidence="2">The sequence shown here is derived from an EMBL/GenBank/DDBJ whole genome shotgun (WGS) entry which is preliminary data.</text>
</comment>
<sequence length="125" mass="12592">MSPIAIFLCAASIATLPSGAQSAAELKLACEGGLSAPVCRALATTLASAVGPIVLTETLAAGPGLRFVTEAHRPDILSGHLAWQGADGSRGTGPTLTLSVSDTTIDDAMLARFAAELLRHSGLPL</sequence>
<proteinExistence type="predicted"/>
<keyword evidence="1" id="KW-0732">Signal</keyword>
<gene>
    <name evidence="2" type="ORF">GCM10017056_33700</name>
</gene>
<reference evidence="2" key="2">
    <citation type="submission" date="2020-09" db="EMBL/GenBank/DDBJ databases">
        <authorList>
            <person name="Sun Q."/>
            <person name="Kim S."/>
        </authorList>
    </citation>
    <scope>NUCLEOTIDE SEQUENCE</scope>
    <source>
        <strain evidence="2">KCTC 42650</strain>
    </source>
</reference>
<feature type="signal peptide" evidence="1">
    <location>
        <begin position="1"/>
        <end position="23"/>
    </location>
</feature>
<name>A0A8J3H0E7_9RHOB</name>
<feature type="chain" id="PRO_5035253645" evidence="1">
    <location>
        <begin position="24"/>
        <end position="125"/>
    </location>
</feature>
<dbReference type="RefSeq" id="WP_189681267.1">
    <property type="nucleotide sequence ID" value="NZ_BNCJ01000010.1"/>
</dbReference>
<protein>
    <submittedName>
        <fullName evidence="2">Uncharacterized protein</fullName>
    </submittedName>
</protein>
<evidence type="ECO:0000313" key="3">
    <source>
        <dbReference type="Proteomes" id="UP000626220"/>
    </source>
</evidence>
<organism evidence="2 3">
    <name type="scientific">Seohaeicola zhoushanensis</name>
    <dbReference type="NCBI Taxonomy" id="1569283"/>
    <lineage>
        <taxon>Bacteria</taxon>
        <taxon>Pseudomonadati</taxon>
        <taxon>Pseudomonadota</taxon>
        <taxon>Alphaproteobacteria</taxon>
        <taxon>Rhodobacterales</taxon>
        <taxon>Roseobacteraceae</taxon>
        <taxon>Seohaeicola</taxon>
    </lineage>
</organism>